<accession>A0A3D8PC15</accession>
<dbReference type="Proteomes" id="UP000256679">
    <property type="component" value="Unassembled WGS sequence"/>
</dbReference>
<dbReference type="InterPro" id="IPR016040">
    <property type="entry name" value="NAD(P)-bd_dom"/>
</dbReference>
<dbReference type="Gene3D" id="3.40.50.720">
    <property type="entry name" value="NAD(P)-binding Rossmann-like Domain"/>
    <property type="match status" value="1"/>
</dbReference>
<dbReference type="EMBL" id="QFCQ01000065">
    <property type="protein sequence ID" value="RDW12811.1"/>
    <property type="molecule type" value="Genomic_DNA"/>
</dbReference>
<reference evidence="2 3" key="1">
    <citation type="submission" date="2018-05" db="EMBL/GenBank/DDBJ databases">
        <title>Whole genome sequencing of Paracoccus thiocyanatus SST.</title>
        <authorList>
            <person name="Ghosh W."/>
            <person name="Rameez M.J."/>
            <person name="Roy C."/>
        </authorList>
    </citation>
    <scope>NUCLEOTIDE SEQUENCE [LARGE SCALE GENOMIC DNA]</scope>
    <source>
        <strain evidence="2 3">SST</strain>
    </source>
</reference>
<dbReference type="AlphaFoldDB" id="A0A3D8PC15"/>
<sequence>MTTVMVTGATGLIGQSVCARLAAQGHRVIGVSRSARRTGFGAVSDWLRVDFVQATDPQVWLPHLRGIDAVVNCVGVLQDNPREDTGTAHATGAEALFRACAMAGVGRVVHFSAIGVERHQASAFSASKLAGDRALAGLDLDWVILRPSVVLGGAAYGASALIRGLAALPVVPIMPRTGPLQVVALDDVADTVAFFLRPDAPARMALDLAGPERLSFDKVVALHRAWLGWKPARRLALPGWVAALLYRLGDMVARLGWRPPLRSTARRGDSPHAA</sequence>
<dbReference type="PANTHER" id="PTHR12126:SF11">
    <property type="entry name" value="NADH DEHYDROGENASE [UBIQUINONE] 1 ALPHA SUBCOMPLEX SUBUNIT 9, MITOCHONDRIAL"/>
    <property type="match status" value="1"/>
</dbReference>
<organism evidence="2 3">
    <name type="scientific">Paracoccus thiocyanatus</name>
    <dbReference type="NCBI Taxonomy" id="34006"/>
    <lineage>
        <taxon>Bacteria</taxon>
        <taxon>Pseudomonadati</taxon>
        <taxon>Pseudomonadota</taxon>
        <taxon>Alphaproteobacteria</taxon>
        <taxon>Rhodobacterales</taxon>
        <taxon>Paracoccaceae</taxon>
        <taxon>Paracoccus</taxon>
    </lineage>
</organism>
<dbReference type="RefSeq" id="WP_115756192.1">
    <property type="nucleotide sequence ID" value="NZ_QFCQ01000065.1"/>
</dbReference>
<evidence type="ECO:0000259" key="1">
    <source>
        <dbReference type="Pfam" id="PF13460"/>
    </source>
</evidence>
<evidence type="ECO:0000313" key="3">
    <source>
        <dbReference type="Proteomes" id="UP000256679"/>
    </source>
</evidence>
<feature type="non-terminal residue" evidence="2">
    <location>
        <position position="274"/>
    </location>
</feature>
<dbReference type="InterPro" id="IPR051207">
    <property type="entry name" value="ComplexI_NDUFA9_subunit"/>
</dbReference>
<name>A0A3D8PC15_9RHOB</name>
<dbReference type="InterPro" id="IPR036291">
    <property type="entry name" value="NAD(P)-bd_dom_sf"/>
</dbReference>
<dbReference type="Pfam" id="PF13460">
    <property type="entry name" value="NAD_binding_10"/>
    <property type="match status" value="1"/>
</dbReference>
<proteinExistence type="predicted"/>
<keyword evidence="3" id="KW-1185">Reference proteome</keyword>
<comment type="caution">
    <text evidence="2">The sequence shown here is derived from an EMBL/GenBank/DDBJ whole genome shotgun (WGS) entry which is preliminary data.</text>
</comment>
<dbReference type="PANTHER" id="PTHR12126">
    <property type="entry name" value="NADH-UBIQUINONE OXIDOREDUCTASE 39 KDA SUBUNIT-RELATED"/>
    <property type="match status" value="1"/>
</dbReference>
<dbReference type="GO" id="GO:0044877">
    <property type="term" value="F:protein-containing complex binding"/>
    <property type="evidence" value="ECO:0007669"/>
    <property type="project" value="TreeGrafter"/>
</dbReference>
<gene>
    <name evidence="2" type="ORF">DIE28_11670</name>
</gene>
<protein>
    <submittedName>
        <fullName evidence="2">Nucleoside-diphosphate sugar epimerase</fullName>
    </submittedName>
</protein>
<evidence type="ECO:0000313" key="2">
    <source>
        <dbReference type="EMBL" id="RDW12811.1"/>
    </source>
</evidence>
<feature type="domain" description="NAD(P)-binding" evidence="1">
    <location>
        <begin position="8"/>
        <end position="154"/>
    </location>
</feature>
<dbReference type="SUPFAM" id="SSF51735">
    <property type="entry name" value="NAD(P)-binding Rossmann-fold domains"/>
    <property type="match status" value="1"/>
</dbReference>